<dbReference type="InterPro" id="IPR046496">
    <property type="entry name" value="DUF6589"/>
</dbReference>
<feature type="repeat" description="ANK" evidence="3">
    <location>
        <begin position="626"/>
        <end position="658"/>
    </location>
</feature>
<dbReference type="Proteomes" id="UP001159405">
    <property type="component" value="Unassembled WGS sequence"/>
</dbReference>
<dbReference type="PANTHER" id="PTHR24198">
    <property type="entry name" value="ANKYRIN REPEAT AND PROTEIN KINASE DOMAIN-CONTAINING PROTEIN"/>
    <property type="match status" value="1"/>
</dbReference>
<keyword evidence="1" id="KW-0677">Repeat</keyword>
<feature type="domain" description="DUF6589" evidence="4">
    <location>
        <begin position="928"/>
        <end position="1028"/>
    </location>
</feature>
<dbReference type="EMBL" id="CALNXK010000413">
    <property type="protein sequence ID" value="CAH3185142.1"/>
    <property type="molecule type" value="Genomic_DNA"/>
</dbReference>
<protein>
    <recommendedName>
        <fullName evidence="4">DUF6589 domain-containing protein</fullName>
    </recommendedName>
</protein>
<gene>
    <name evidence="5" type="ORF">PLOB_00032143</name>
</gene>
<evidence type="ECO:0000256" key="3">
    <source>
        <dbReference type="PROSITE-ProRule" id="PRU00023"/>
    </source>
</evidence>
<evidence type="ECO:0000259" key="4">
    <source>
        <dbReference type="Pfam" id="PF20231"/>
    </source>
</evidence>
<keyword evidence="2 3" id="KW-0040">ANK repeat</keyword>
<sequence>MATLPNAKRFEIGGKPSGKEVKERRENLKALLQEGFEVREGSEVSVQITTFYVNFAVKFNIASLVSKERPSVMNEELMHLLQNLQASEHAICQIWSALVERNNEGKDITKLIMDYTREAKTRDSLLKTLINAYESEISRLKMEGSHDQLSKRQKSTIREEMKVLERLCDTNIRDGSSQEAYDSVSPHLFKEFTEEVQERCPLIHEVIETLVISNQQERNVYKTNSHKILCGLQSLAFMVNIRNSNARNSFPLLFGLLCVSYGAGKQFTDMLQSMGLSVHWNTIMTYLDRRVTNFQELIDKSAPTSVPSILLMDNINLYHGNRRHHRLFKVLGPKMWNFTVRGLIVPKFHKFQDLFQSGETAEESQHDPKEVTAEDTFIDSVNFVFVLFSESHPEHLTIWTEMQDYFLLKVLDSALNSIPDSSKKLRDMDEKEFGDWLAKQDFKEKRQPNFTIKLPQTTIESNPCCGKTDTLILPLSLENNATTTGTAAIIEQFGKEFGVPCEHDKEYLPFDKKGQTFDINAARCHQDFLTSLNKHKSEMTETIRQLTEAEKAFDPLQDALDESYSQDEDLSASNIQKVDAKFQNIFDSLVRKMWDAQQAGDVSEYDKFVHWMSAQRQSWADVTDHHGRTVLHAAVENGNMTLVKTLVSAGVDVNVKERCGAAPLTLAVIRKDEEMCSFLLNNFAVYSDYFFSTIPSPLYIAKQLNLKVVADMEERLKSSNSVDKELSKIFQRGEVVENCPNVSEMEEQSNSEEHYKYDRSNKGCRTLFVGDQGTNKVLRGVKSRSEAAYGWCSEVPGDMHAKGYLYEVCKKVMSPGGFMYIVREVLGRKKVTDDSFGQKKFQEQNLNRISEALRDVAFAFGMAAALEFRGSDSFPSQDLLRRGKREIGSHNLVLLNKFKEWIASSREDASFNYYSQMFNLFGPLQYLYEDAIKFGHGLGREAAWMLMHPLFAQANKRNYHTEAMVHIINFVAAWPRATRELLRHNCSVSLNGKNGHNIALDEWVESCVVQPMKNYATGHTTVQMLQRLMANLDLIGVVRGAYHSREAFNIHPTSRHCEQDPFPDQIKAMRFILASKFLNPDTTRQAVEKYGSSGSVSISNVDAYASGKKKVEDNFNRKLFSLFGVLNLDEEEGRDSD</sequence>
<keyword evidence="6" id="KW-1185">Reference proteome</keyword>
<dbReference type="InterPro" id="IPR036770">
    <property type="entry name" value="Ankyrin_rpt-contain_sf"/>
</dbReference>
<dbReference type="PANTHER" id="PTHR24198:SF165">
    <property type="entry name" value="ANKYRIN REPEAT-CONTAINING PROTEIN-RELATED"/>
    <property type="match status" value="1"/>
</dbReference>
<dbReference type="PROSITE" id="PS50088">
    <property type="entry name" value="ANK_REPEAT"/>
    <property type="match status" value="1"/>
</dbReference>
<dbReference type="InterPro" id="IPR002110">
    <property type="entry name" value="Ankyrin_rpt"/>
</dbReference>
<dbReference type="Gene3D" id="1.25.40.20">
    <property type="entry name" value="Ankyrin repeat-containing domain"/>
    <property type="match status" value="1"/>
</dbReference>
<evidence type="ECO:0000256" key="1">
    <source>
        <dbReference type="ARBA" id="ARBA00022737"/>
    </source>
</evidence>
<evidence type="ECO:0000256" key="2">
    <source>
        <dbReference type="ARBA" id="ARBA00023043"/>
    </source>
</evidence>
<accession>A0ABN8S4R4</accession>
<comment type="caution">
    <text evidence="5">The sequence shown here is derived from an EMBL/GenBank/DDBJ whole genome shotgun (WGS) entry which is preliminary data.</text>
</comment>
<evidence type="ECO:0000313" key="5">
    <source>
        <dbReference type="EMBL" id="CAH3185142.1"/>
    </source>
</evidence>
<dbReference type="SUPFAM" id="SSF48403">
    <property type="entry name" value="Ankyrin repeat"/>
    <property type="match status" value="1"/>
</dbReference>
<organism evidence="5 6">
    <name type="scientific">Porites lobata</name>
    <dbReference type="NCBI Taxonomy" id="104759"/>
    <lineage>
        <taxon>Eukaryota</taxon>
        <taxon>Metazoa</taxon>
        <taxon>Cnidaria</taxon>
        <taxon>Anthozoa</taxon>
        <taxon>Hexacorallia</taxon>
        <taxon>Scleractinia</taxon>
        <taxon>Fungiina</taxon>
        <taxon>Poritidae</taxon>
        <taxon>Porites</taxon>
    </lineage>
</organism>
<reference evidence="5 6" key="1">
    <citation type="submission" date="2022-05" db="EMBL/GenBank/DDBJ databases">
        <authorList>
            <consortium name="Genoscope - CEA"/>
            <person name="William W."/>
        </authorList>
    </citation>
    <scope>NUCLEOTIDE SEQUENCE [LARGE SCALE GENOMIC DNA]</scope>
</reference>
<dbReference type="Pfam" id="PF20231">
    <property type="entry name" value="DUF6589"/>
    <property type="match status" value="1"/>
</dbReference>
<dbReference type="SMART" id="SM00248">
    <property type="entry name" value="ANK"/>
    <property type="match status" value="2"/>
</dbReference>
<name>A0ABN8S4R4_9CNID</name>
<dbReference type="Pfam" id="PF12796">
    <property type="entry name" value="Ank_2"/>
    <property type="match status" value="1"/>
</dbReference>
<dbReference type="PROSITE" id="PS50297">
    <property type="entry name" value="ANK_REP_REGION"/>
    <property type="match status" value="1"/>
</dbReference>
<proteinExistence type="predicted"/>
<evidence type="ECO:0000313" key="6">
    <source>
        <dbReference type="Proteomes" id="UP001159405"/>
    </source>
</evidence>